<accession>A0A7V8NR96</accession>
<keyword evidence="3" id="KW-1185">Reference proteome</keyword>
<dbReference type="Proteomes" id="UP000567293">
    <property type="component" value="Unassembled WGS sequence"/>
</dbReference>
<proteinExistence type="predicted"/>
<feature type="domain" description="Transposase DDE" evidence="1">
    <location>
        <begin position="12"/>
        <end position="452"/>
    </location>
</feature>
<name>A0A7V8NR96_9BACT</name>
<dbReference type="AlphaFoldDB" id="A0A7V8NR96"/>
<reference evidence="2" key="1">
    <citation type="submission" date="2020-06" db="EMBL/GenBank/DDBJ databases">
        <title>Legume-microbial interactions unlock mineral nutrients during tropical forest succession.</title>
        <authorList>
            <person name="Epihov D.Z."/>
        </authorList>
    </citation>
    <scope>NUCLEOTIDE SEQUENCE [LARGE SCALE GENOMIC DNA]</scope>
    <source>
        <strain evidence="2">Pan2503</strain>
    </source>
</reference>
<dbReference type="Pfam" id="PF13701">
    <property type="entry name" value="DDE_Tnp_1_4"/>
    <property type="match status" value="1"/>
</dbReference>
<gene>
    <name evidence="2" type="ORF">HRJ53_13160</name>
</gene>
<dbReference type="EMBL" id="JACDQQ010001276">
    <property type="protein sequence ID" value="MBA0085941.1"/>
    <property type="molecule type" value="Genomic_DNA"/>
</dbReference>
<sequence>MTEDTPLPFDLPAVHRKKITVDFNGGNQSSNAGLLLLREAERKRGVCQRLAAAIPDHRDPDRILHTMHEMLMARASAIACGYEDANDLDRLRHDPLMKLAVGRCPETGDPLASQPTISRMENSPSKTDAARAALAMVDQFCASVTPGEVEMFDIDDSFCAAHGGQQLAFWNAHHDERGFANMHIYHVGSGAPVAVILRPARTPRGTEVRTVIKHVTKLLRERWPNTRIVWRGDAHYGRVEAMEWIEENGDSDYIFGLPGNPVLDKQVAAVADNLIIHHAKSSQEKVRTYTSFRYQASTWTRPRKVVARLECSLQPDLGGTTTNGMRQEVDIRYVVTSLKGSAQHLYEDEYCQRGQMENLIKLHKAQMASDRMSCHSATANQVRLVLHTAAYWLMLSVREAIPETDPLAKAEFNTLRERLIKIGARVIERLARIRIQLPTSCPEGELFRTIALGLAPSG</sequence>
<protein>
    <submittedName>
        <fullName evidence="2">IS1380 family transposase</fullName>
    </submittedName>
</protein>
<dbReference type="InterPro" id="IPR025668">
    <property type="entry name" value="Tnp_DDE_dom"/>
</dbReference>
<evidence type="ECO:0000313" key="2">
    <source>
        <dbReference type="EMBL" id="MBA0085941.1"/>
    </source>
</evidence>
<comment type="caution">
    <text evidence="2">The sequence shown here is derived from an EMBL/GenBank/DDBJ whole genome shotgun (WGS) entry which is preliminary data.</text>
</comment>
<dbReference type="InterPro" id="IPR047960">
    <property type="entry name" value="Transpos_IS1380"/>
</dbReference>
<evidence type="ECO:0000259" key="1">
    <source>
        <dbReference type="Pfam" id="PF13701"/>
    </source>
</evidence>
<dbReference type="NCBIfam" id="NF033539">
    <property type="entry name" value="transpos_IS1380"/>
    <property type="match status" value="1"/>
</dbReference>
<evidence type="ECO:0000313" key="3">
    <source>
        <dbReference type="Proteomes" id="UP000567293"/>
    </source>
</evidence>
<organism evidence="2 3">
    <name type="scientific">Candidatus Acidiferrum panamense</name>
    <dbReference type="NCBI Taxonomy" id="2741543"/>
    <lineage>
        <taxon>Bacteria</taxon>
        <taxon>Pseudomonadati</taxon>
        <taxon>Acidobacteriota</taxon>
        <taxon>Terriglobia</taxon>
        <taxon>Candidatus Acidiferrales</taxon>
        <taxon>Candidatus Acidiferrum</taxon>
    </lineage>
</organism>